<reference evidence="1" key="1">
    <citation type="submission" date="2022-11" db="UniProtKB">
        <authorList>
            <consortium name="EnsemblMetazoa"/>
        </authorList>
    </citation>
    <scope>IDENTIFICATION</scope>
</reference>
<dbReference type="Gene3D" id="3.40.50.300">
    <property type="entry name" value="P-loop containing nucleotide triphosphate hydrolases"/>
    <property type="match status" value="1"/>
</dbReference>
<organism evidence="1 2">
    <name type="scientific">Patiria miniata</name>
    <name type="common">Bat star</name>
    <name type="synonym">Asterina miniata</name>
    <dbReference type="NCBI Taxonomy" id="46514"/>
    <lineage>
        <taxon>Eukaryota</taxon>
        <taxon>Metazoa</taxon>
        <taxon>Echinodermata</taxon>
        <taxon>Eleutherozoa</taxon>
        <taxon>Asterozoa</taxon>
        <taxon>Asteroidea</taxon>
        <taxon>Valvatacea</taxon>
        <taxon>Valvatida</taxon>
        <taxon>Asterinidae</taxon>
        <taxon>Patiria</taxon>
    </lineage>
</organism>
<dbReference type="InterPro" id="IPR053226">
    <property type="entry name" value="Pyrrolopyrazine_biosynth_F"/>
</dbReference>
<keyword evidence="2" id="KW-1185">Reference proteome</keyword>
<evidence type="ECO:0000313" key="1">
    <source>
        <dbReference type="EnsemblMetazoa" id="XP_038078901.1"/>
    </source>
</evidence>
<proteinExistence type="predicted"/>
<dbReference type="AlphaFoldDB" id="A0A914BTE7"/>
<evidence type="ECO:0008006" key="3">
    <source>
        <dbReference type="Google" id="ProtNLM"/>
    </source>
</evidence>
<dbReference type="Pfam" id="PF19798">
    <property type="entry name" value="Sulfotransfer_5"/>
    <property type="match status" value="1"/>
</dbReference>
<dbReference type="PANTHER" id="PTHR48419">
    <property type="entry name" value="SULFOTRANSFERASE DOMAIN-CONTAINING PROTEIN"/>
    <property type="match status" value="1"/>
</dbReference>
<sequence>MSGTEQVRILIWCTARSLSTVLARSLSQYPGSQCLMELFQVAAYLGPERLFPETEPLFEPKMTFSYVRDLYEEPWPGKSLVLGKEVSYGMRSLGMIPDGYQHVFLIRDPAKSLRSIEERIQKFDCKKKREFYLGLNQSANLAEMYQHVTKNLGKKALVLDADDLIANPSQMLQCLCAAVGLQYTDELLKWDRASGVPANWLMTDKQWENHKKAGWFDKVLDSTGFNTPATNPGARDEGTGPSPHFQRMIAEALPYYHDLHRLRIKP</sequence>
<dbReference type="Proteomes" id="UP000887568">
    <property type="component" value="Unplaced"/>
</dbReference>
<protein>
    <recommendedName>
        <fullName evidence="3">Sulfotransferase family protein</fullName>
    </recommendedName>
</protein>
<name>A0A914BTE7_PATMI</name>
<dbReference type="OrthoDB" id="416710at2759"/>
<dbReference type="RefSeq" id="XP_038078901.1">
    <property type="nucleotide sequence ID" value="XM_038222973.1"/>
</dbReference>
<dbReference type="OMA" id="RILIWCT"/>
<dbReference type="InterPro" id="IPR027417">
    <property type="entry name" value="P-loop_NTPase"/>
</dbReference>
<dbReference type="PANTHER" id="PTHR48419:SF1">
    <property type="entry name" value="SULFOTRANSFERASE DOMAIN-CONTAINING PROTEIN"/>
    <property type="match status" value="1"/>
</dbReference>
<accession>A0A914BTE7</accession>
<dbReference type="SUPFAM" id="SSF52540">
    <property type="entry name" value="P-loop containing nucleoside triphosphate hydrolases"/>
    <property type="match status" value="1"/>
</dbReference>
<evidence type="ECO:0000313" key="2">
    <source>
        <dbReference type="Proteomes" id="UP000887568"/>
    </source>
</evidence>
<dbReference type="GeneID" id="119746167"/>
<dbReference type="EnsemblMetazoa" id="XM_038222973.1">
    <property type="protein sequence ID" value="XP_038078901.1"/>
    <property type="gene ID" value="LOC119746167"/>
</dbReference>